<organism evidence="2 3">
    <name type="scientific">Paraburkholderia phytofirmans OLGA172</name>
    <dbReference type="NCBI Taxonomy" id="1417228"/>
    <lineage>
        <taxon>Bacteria</taxon>
        <taxon>Pseudomonadati</taxon>
        <taxon>Pseudomonadota</taxon>
        <taxon>Betaproteobacteria</taxon>
        <taxon>Burkholderiales</taxon>
        <taxon>Burkholderiaceae</taxon>
        <taxon>Paraburkholderia</taxon>
    </lineage>
</organism>
<evidence type="ECO:0000256" key="1">
    <source>
        <dbReference type="SAM" id="Phobius"/>
    </source>
</evidence>
<feature type="transmembrane region" description="Helical" evidence="1">
    <location>
        <begin position="24"/>
        <end position="46"/>
    </location>
</feature>
<dbReference type="OrthoDB" id="9008741at2"/>
<proteinExistence type="predicted"/>
<name>A0A160FRH5_9BURK</name>
<sequence length="123" mass="13092">MSGGNDLNPAAHPAVKHSPLQKRLYLASAVALFAGLIAAAIIYAMAPAPDSAVAMYSIADPRYQIELQRIGGNAAVLMAQLHQWFNGLWHGKTLAYTVAVLGALLSGACFFIAYFFADEEPQA</sequence>
<dbReference type="KEGG" id="buz:AYM40_23530"/>
<keyword evidence="1" id="KW-1133">Transmembrane helix</keyword>
<accession>A0A160FRH5</accession>
<dbReference type="Proteomes" id="UP000076852">
    <property type="component" value="Chromosome 2"/>
</dbReference>
<gene>
    <name evidence="2" type="ORF">AYM40_23530</name>
</gene>
<feature type="transmembrane region" description="Helical" evidence="1">
    <location>
        <begin position="94"/>
        <end position="117"/>
    </location>
</feature>
<keyword evidence="1" id="KW-0472">Membrane</keyword>
<keyword evidence="1" id="KW-0812">Transmembrane</keyword>
<evidence type="ECO:0000313" key="2">
    <source>
        <dbReference type="EMBL" id="ANB75354.1"/>
    </source>
</evidence>
<evidence type="ECO:0000313" key="3">
    <source>
        <dbReference type="Proteomes" id="UP000076852"/>
    </source>
</evidence>
<dbReference type="EMBL" id="CP014579">
    <property type="protein sequence ID" value="ANB75354.1"/>
    <property type="molecule type" value="Genomic_DNA"/>
</dbReference>
<reference evidence="2 3" key="1">
    <citation type="journal article" date="2016" name="Gene">
        <title>PacBio SMRT assembly of a complex multi-replicon genome reveals chlorocatechol degradative operon in a region of genome plasticity.</title>
        <authorList>
            <person name="Ricker N."/>
            <person name="Shen S.Y."/>
            <person name="Goordial J."/>
            <person name="Jin S."/>
            <person name="Fulthorpe R.R."/>
        </authorList>
    </citation>
    <scope>NUCLEOTIDE SEQUENCE [LARGE SCALE GENOMIC DNA]</scope>
    <source>
        <strain evidence="2 3">OLGA172</strain>
    </source>
</reference>
<dbReference type="AlphaFoldDB" id="A0A160FRH5"/>
<protein>
    <submittedName>
        <fullName evidence="2">Uncharacterized protein</fullName>
    </submittedName>
</protein>
<keyword evidence="3" id="KW-1185">Reference proteome</keyword>
<dbReference type="RefSeq" id="WP_063498641.1">
    <property type="nucleotide sequence ID" value="NZ_CP014579.1"/>
</dbReference>